<keyword evidence="2" id="KW-0479">Metal-binding</keyword>
<keyword evidence="7" id="KW-0812">Transmembrane</keyword>
<evidence type="ECO:0000256" key="3">
    <source>
        <dbReference type="ARBA" id="ARBA00023015"/>
    </source>
</evidence>
<evidence type="ECO:0000256" key="7">
    <source>
        <dbReference type="SAM" id="Phobius"/>
    </source>
</evidence>
<comment type="subcellular location">
    <subcellularLocation>
        <location evidence="1">Nucleus</location>
    </subcellularLocation>
</comment>
<dbReference type="GO" id="GO:0005634">
    <property type="term" value="C:nucleus"/>
    <property type="evidence" value="ECO:0007669"/>
    <property type="project" value="UniProtKB-SubCell"/>
</dbReference>
<keyword evidence="5" id="KW-0539">Nucleus</keyword>
<evidence type="ECO:0000313" key="9">
    <source>
        <dbReference type="Proteomes" id="UP001194580"/>
    </source>
</evidence>
<dbReference type="InterPro" id="IPR050815">
    <property type="entry name" value="TF_fung"/>
</dbReference>
<accession>A0AAD4D3Y2</accession>
<reference evidence="8" key="1">
    <citation type="journal article" date="2020" name="Fungal Divers.">
        <title>Resolving the Mortierellaceae phylogeny through synthesis of multi-gene phylogenetics and phylogenomics.</title>
        <authorList>
            <person name="Vandepol N."/>
            <person name="Liber J."/>
            <person name="Desiro A."/>
            <person name="Na H."/>
            <person name="Kennedy M."/>
            <person name="Barry K."/>
            <person name="Grigoriev I.V."/>
            <person name="Miller A.N."/>
            <person name="O'Donnell K."/>
            <person name="Stajich J.E."/>
            <person name="Bonito G."/>
        </authorList>
    </citation>
    <scope>NUCLEOTIDE SEQUENCE</scope>
    <source>
        <strain evidence="8">NRRL 28262</strain>
    </source>
</reference>
<name>A0AAD4D3Y2_9FUNG</name>
<proteinExistence type="predicted"/>
<dbReference type="PANTHER" id="PTHR47338">
    <property type="entry name" value="ZN(II)2CYS6 TRANSCRIPTION FACTOR (EUROFUNG)-RELATED"/>
    <property type="match status" value="1"/>
</dbReference>
<feature type="transmembrane region" description="Helical" evidence="7">
    <location>
        <begin position="215"/>
        <end position="233"/>
    </location>
</feature>
<dbReference type="AlphaFoldDB" id="A0AAD4D3Y2"/>
<organism evidence="8 9">
    <name type="scientific">Linnemannia exigua</name>
    <dbReference type="NCBI Taxonomy" id="604196"/>
    <lineage>
        <taxon>Eukaryota</taxon>
        <taxon>Fungi</taxon>
        <taxon>Fungi incertae sedis</taxon>
        <taxon>Mucoromycota</taxon>
        <taxon>Mortierellomycotina</taxon>
        <taxon>Mortierellomycetes</taxon>
        <taxon>Mortierellales</taxon>
        <taxon>Mortierellaceae</taxon>
        <taxon>Linnemannia</taxon>
    </lineage>
</organism>
<dbReference type="GO" id="GO:0000981">
    <property type="term" value="F:DNA-binding transcription factor activity, RNA polymerase II-specific"/>
    <property type="evidence" value="ECO:0007669"/>
    <property type="project" value="InterPro"/>
</dbReference>
<dbReference type="CDD" id="cd12148">
    <property type="entry name" value="fungal_TF_MHR"/>
    <property type="match status" value="1"/>
</dbReference>
<evidence type="ECO:0000256" key="4">
    <source>
        <dbReference type="ARBA" id="ARBA00023163"/>
    </source>
</evidence>
<keyword evidence="3" id="KW-0805">Transcription regulation</keyword>
<dbReference type="GO" id="GO:0046872">
    <property type="term" value="F:metal ion binding"/>
    <property type="evidence" value="ECO:0007669"/>
    <property type="project" value="UniProtKB-KW"/>
</dbReference>
<feature type="compositionally biased region" description="Basic and acidic residues" evidence="6">
    <location>
        <begin position="154"/>
        <end position="167"/>
    </location>
</feature>
<sequence>MLLSNADYCSGSFVCGHRMEYMAGLMAQELELHRLYGPDTSLTCEAERIALESKLRTLAVLIVHDFTNSLVSGLPGVFDQVIESFHALSNTQDWWVERIPISGNPMEPVDEYSFRILQEALKPRRIRGGGMINYTIRLFSATKSIKQLVNKMPSDGKEGDLHSDKPESTTTTSGRFGPQDILQEYRQIEAKLEQWRASIPQEWEPTYAKHMVARTDINCLLVAVVFYTIVILLNRQLLMNACISAINCRGTQGNPESAQGDGGSSTDSDAAIQDEVSERRLLDDQQMEIYLNKCIHAADEIVTIVEKFTSDDIKYRGFAYAFSVFTSGTVYVFISHIG</sequence>
<comment type="caution">
    <text evidence="8">The sequence shown here is derived from an EMBL/GenBank/DDBJ whole genome shotgun (WGS) entry which is preliminary data.</text>
</comment>
<gene>
    <name evidence="8" type="ORF">BGZ95_005090</name>
</gene>
<dbReference type="PANTHER" id="PTHR47338:SF5">
    <property type="entry name" value="ZN(II)2CYS6 TRANSCRIPTION FACTOR (EUROFUNG)"/>
    <property type="match status" value="1"/>
</dbReference>
<evidence type="ECO:0000313" key="8">
    <source>
        <dbReference type="EMBL" id="KAG0257971.1"/>
    </source>
</evidence>
<keyword evidence="7" id="KW-0472">Membrane</keyword>
<dbReference type="EMBL" id="JAAAIL010002355">
    <property type="protein sequence ID" value="KAG0257971.1"/>
    <property type="molecule type" value="Genomic_DNA"/>
</dbReference>
<evidence type="ECO:0000256" key="1">
    <source>
        <dbReference type="ARBA" id="ARBA00004123"/>
    </source>
</evidence>
<keyword evidence="7" id="KW-1133">Transmembrane helix</keyword>
<feature type="transmembrane region" description="Helical" evidence="7">
    <location>
        <begin position="317"/>
        <end position="337"/>
    </location>
</feature>
<evidence type="ECO:0000256" key="2">
    <source>
        <dbReference type="ARBA" id="ARBA00022723"/>
    </source>
</evidence>
<keyword evidence="9" id="KW-1185">Reference proteome</keyword>
<evidence type="ECO:0000256" key="6">
    <source>
        <dbReference type="SAM" id="MobiDB-lite"/>
    </source>
</evidence>
<keyword evidence="4" id="KW-0804">Transcription</keyword>
<dbReference type="Proteomes" id="UP001194580">
    <property type="component" value="Unassembled WGS sequence"/>
</dbReference>
<protein>
    <submittedName>
        <fullName evidence="8">Uncharacterized protein</fullName>
    </submittedName>
</protein>
<feature type="region of interest" description="Disordered" evidence="6">
    <location>
        <begin position="153"/>
        <end position="178"/>
    </location>
</feature>
<evidence type="ECO:0000256" key="5">
    <source>
        <dbReference type="ARBA" id="ARBA00023242"/>
    </source>
</evidence>